<name>A0A9D1Z648_9FIRM</name>
<dbReference type="InterPro" id="IPR050582">
    <property type="entry name" value="HAD-like_SerB"/>
</dbReference>
<gene>
    <name evidence="13" type="ORF">H9826_09370</name>
</gene>
<dbReference type="GO" id="GO:0006564">
    <property type="term" value="P:L-serine biosynthetic process"/>
    <property type="evidence" value="ECO:0007669"/>
    <property type="project" value="UniProtKB-KW"/>
</dbReference>
<dbReference type="Gene3D" id="1.20.1440.320">
    <property type="match status" value="1"/>
</dbReference>
<dbReference type="AlphaFoldDB" id="A0A9D1Z648"/>
<dbReference type="SUPFAM" id="SSF56784">
    <property type="entry name" value="HAD-like"/>
    <property type="match status" value="1"/>
</dbReference>
<comment type="catalytic activity">
    <reaction evidence="10">
        <text>O-phospho-L-serine + H2O = L-serine + phosphate</text>
        <dbReference type="Rhea" id="RHEA:21208"/>
        <dbReference type="ChEBI" id="CHEBI:15377"/>
        <dbReference type="ChEBI" id="CHEBI:33384"/>
        <dbReference type="ChEBI" id="CHEBI:43474"/>
        <dbReference type="ChEBI" id="CHEBI:57524"/>
        <dbReference type="EC" id="3.1.3.3"/>
    </reaction>
</comment>
<organism evidence="13 14">
    <name type="scientific">Candidatus Intestinimonas merdavium</name>
    <dbReference type="NCBI Taxonomy" id="2838622"/>
    <lineage>
        <taxon>Bacteria</taxon>
        <taxon>Bacillati</taxon>
        <taxon>Bacillota</taxon>
        <taxon>Clostridia</taxon>
        <taxon>Eubacteriales</taxon>
        <taxon>Intestinimonas</taxon>
    </lineage>
</organism>
<protein>
    <recommendedName>
        <fullName evidence="4">phosphoserine phosphatase</fullName>
        <ecNumber evidence="4">3.1.3.3</ecNumber>
    </recommendedName>
</protein>
<dbReference type="EMBL" id="DXCX01000096">
    <property type="protein sequence ID" value="HIY74161.1"/>
    <property type="molecule type" value="Genomic_DNA"/>
</dbReference>
<comment type="pathway">
    <text evidence="2">Amino-acid biosynthesis; L-serine biosynthesis; L-serine from 3-phospho-D-glycerate: step 3/3.</text>
</comment>
<dbReference type="Gene3D" id="3.40.50.1000">
    <property type="entry name" value="HAD superfamily/HAD-like"/>
    <property type="match status" value="1"/>
</dbReference>
<keyword evidence="8" id="KW-0460">Magnesium</keyword>
<keyword evidence="6" id="KW-0479">Metal-binding</keyword>
<feature type="chain" id="PRO_5038381707" description="phosphoserine phosphatase" evidence="12">
    <location>
        <begin position="28"/>
        <end position="492"/>
    </location>
</feature>
<evidence type="ECO:0000256" key="8">
    <source>
        <dbReference type="ARBA" id="ARBA00022842"/>
    </source>
</evidence>
<comment type="cofactor">
    <cofactor evidence="1">
        <name>Mg(2+)</name>
        <dbReference type="ChEBI" id="CHEBI:18420"/>
    </cofactor>
</comment>
<dbReference type="PANTHER" id="PTHR43344">
    <property type="entry name" value="PHOSPHOSERINE PHOSPHATASE"/>
    <property type="match status" value="1"/>
</dbReference>
<dbReference type="GO" id="GO:0000287">
    <property type="term" value="F:magnesium ion binding"/>
    <property type="evidence" value="ECO:0007669"/>
    <property type="project" value="TreeGrafter"/>
</dbReference>
<sequence length="492" mass="53720">MKNRKSSKLLALGLVFAMGLGMSTALAAASVVPSTTRVTVDGQAVSVEAYNIDNGSNYFKLRDFASNLDFGLTWDAATDVAAIDTTTHYKPDATQLITGNWAPATRARIQAVIDENAGQGRYVVFDFDNTSVIFDVEEALLIYQIENLAFKIAPADMEGVLETQIPDLNSPVGQTVDGKDVTVAQLVADITSDYEWLYANYEGFGAGGAYGLDYIRATNQYQDFAAKLRYMYSSVGDTFDASVSYPWVTYLFTGMTPDEVYDLAAASHKYWADYGRYASETWTSPVELPGQAGVVSISFTTGLTFTDELKDLYAALMANDIDVYIISASFIDVIQAANETMGYGVPEENVFAMRNVLVDGKYTNEYDYNWGGEGLYAQTQAAGKSTIITNFIAPKYNGVGPLMVFGDSAGDWNMMTDWMESGDTELGVIFNRYHKPSSDPIWEGSNEAAQTIGNADARFVLQGRDENSGQLRPSEKSILLGTTEEVLVRPAA</sequence>
<dbReference type="Proteomes" id="UP000886824">
    <property type="component" value="Unassembled WGS sequence"/>
</dbReference>
<evidence type="ECO:0000256" key="9">
    <source>
        <dbReference type="ARBA" id="ARBA00023299"/>
    </source>
</evidence>
<reference evidence="13" key="1">
    <citation type="journal article" date="2021" name="PeerJ">
        <title>Extensive microbial diversity within the chicken gut microbiome revealed by metagenomics and culture.</title>
        <authorList>
            <person name="Gilroy R."/>
            <person name="Ravi A."/>
            <person name="Getino M."/>
            <person name="Pursley I."/>
            <person name="Horton D.L."/>
            <person name="Alikhan N.F."/>
            <person name="Baker D."/>
            <person name="Gharbi K."/>
            <person name="Hall N."/>
            <person name="Watson M."/>
            <person name="Adriaenssens E.M."/>
            <person name="Foster-Nyarko E."/>
            <person name="Jarju S."/>
            <person name="Secka A."/>
            <person name="Antonio M."/>
            <person name="Oren A."/>
            <person name="Chaudhuri R.R."/>
            <person name="La Ragione R."/>
            <person name="Hildebrand F."/>
            <person name="Pallen M.J."/>
        </authorList>
    </citation>
    <scope>NUCLEOTIDE SEQUENCE</scope>
    <source>
        <strain evidence="13">CHK33-7979</strain>
    </source>
</reference>
<evidence type="ECO:0000313" key="14">
    <source>
        <dbReference type="Proteomes" id="UP000886824"/>
    </source>
</evidence>
<evidence type="ECO:0000256" key="1">
    <source>
        <dbReference type="ARBA" id="ARBA00001946"/>
    </source>
</evidence>
<evidence type="ECO:0000256" key="4">
    <source>
        <dbReference type="ARBA" id="ARBA00012640"/>
    </source>
</evidence>
<reference evidence="13" key="2">
    <citation type="submission" date="2021-04" db="EMBL/GenBank/DDBJ databases">
        <authorList>
            <person name="Gilroy R."/>
        </authorList>
    </citation>
    <scope>NUCLEOTIDE SEQUENCE</scope>
    <source>
        <strain evidence="13">CHK33-7979</strain>
    </source>
</reference>
<dbReference type="EC" id="3.1.3.3" evidence="4"/>
<evidence type="ECO:0000256" key="6">
    <source>
        <dbReference type="ARBA" id="ARBA00022723"/>
    </source>
</evidence>
<dbReference type="GO" id="GO:0036424">
    <property type="term" value="F:L-phosphoserine phosphatase activity"/>
    <property type="evidence" value="ECO:0007669"/>
    <property type="project" value="TreeGrafter"/>
</dbReference>
<dbReference type="InterPro" id="IPR036412">
    <property type="entry name" value="HAD-like_sf"/>
</dbReference>
<evidence type="ECO:0000256" key="12">
    <source>
        <dbReference type="SAM" id="SignalP"/>
    </source>
</evidence>
<evidence type="ECO:0000256" key="10">
    <source>
        <dbReference type="ARBA" id="ARBA00048138"/>
    </source>
</evidence>
<evidence type="ECO:0000256" key="5">
    <source>
        <dbReference type="ARBA" id="ARBA00022605"/>
    </source>
</evidence>
<keyword evidence="9" id="KW-0718">Serine biosynthesis</keyword>
<evidence type="ECO:0000313" key="13">
    <source>
        <dbReference type="EMBL" id="HIY74161.1"/>
    </source>
</evidence>
<accession>A0A9D1Z648</accession>
<feature type="signal peptide" evidence="12">
    <location>
        <begin position="1"/>
        <end position="27"/>
    </location>
</feature>
<evidence type="ECO:0000256" key="2">
    <source>
        <dbReference type="ARBA" id="ARBA00005135"/>
    </source>
</evidence>
<proteinExistence type="inferred from homology"/>
<dbReference type="InterPro" id="IPR023214">
    <property type="entry name" value="HAD_sf"/>
</dbReference>
<evidence type="ECO:0000256" key="11">
    <source>
        <dbReference type="ARBA" id="ARBA00048523"/>
    </source>
</evidence>
<keyword evidence="5" id="KW-0028">Amino-acid biosynthesis</keyword>
<dbReference type="PANTHER" id="PTHR43344:SF2">
    <property type="entry name" value="PHOSPHOSERINE PHOSPHATASE"/>
    <property type="match status" value="1"/>
</dbReference>
<keyword evidence="12" id="KW-0732">Signal</keyword>
<evidence type="ECO:0000256" key="3">
    <source>
        <dbReference type="ARBA" id="ARBA00009184"/>
    </source>
</evidence>
<evidence type="ECO:0000256" key="7">
    <source>
        <dbReference type="ARBA" id="ARBA00022801"/>
    </source>
</evidence>
<comment type="caution">
    <text evidence="13">The sequence shown here is derived from an EMBL/GenBank/DDBJ whole genome shotgun (WGS) entry which is preliminary data.</text>
</comment>
<comment type="catalytic activity">
    <reaction evidence="11">
        <text>O-phospho-D-serine + H2O = D-serine + phosphate</text>
        <dbReference type="Rhea" id="RHEA:24873"/>
        <dbReference type="ChEBI" id="CHEBI:15377"/>
        <dbReference type="ChEBI" id="CHEBI:35247"/>
        <dbReference type="ChEBI" id="CHEBI:43474"/>
        <dbReference type="ChEBI" id="CHEBI:58680"/>
        <dbReference type="EC" id="3.1.3.3"/>
    </reaction>
</comment>
<comment type="similarity">
    <text evidence="3">Belongs to the HAD-like hydrolase superfamily. SerB family.</text>
</comment>
<dbReference type="GO" id="GO:0005737">
    <property type="term" value="C:cytoplasm"/>
    <property type="evidence" value="ECO:0007669"/>
    <property type="project" value="TreeGrafter"/>
</dbReference>
<keyword evidence="7 13" id="KW-0378">Hydrolase</keyword>